<protein>
    <submittedName>
        <fullName evidence="2">Class I SAM-dependent methyltransferase</fullName>
        <ecNumber evidence="2">2.1.-.-</ecNumber>
    </submittedName>
</protein>
<reference evidence="3" key="1">
    <citation type="submission" date="2023-07" db="EMBL/GenBank/DDBJ databases">
        <title>30 novel species of actinomycetes from the DSMZ collection.</title>
        <authorList>
            <person name="Nouioui I."/>
        </authorList>
    </citation>
    <scope>NUCLEOTIDE SEQUENCE [LARGE SCALE GENOMIC DNA]</scope>
    <source>
        <strain evidence="3">DSM 45834</strain>
    </source>
</reference>
<keyword evidence="2" id="KW-0489">Methyltransferase</keyword>
<dbReference type="CDD" id="cd02440">
    <property type="entry name" value="AdoMet_MTases"/>
    <property type="match status" value="1"/>
</dbReference>
<keyword evidence="2" id="KW-0808">Transferase</keyword>
<dbReference type="EMBL" id="JAVREJ010000020">
    <property type="protein sequence ID" value="MDT0352626.1"/>
    <property type="molecule type" value="Genomic_DNA"/>
</dbReference>
<dbReference type="InterPro" id="IPR029063">
    <property type="entry name" value="SAM-dependent_MTases_sf"/>
</dbReference>
<dbReference type="InterPro" id="IPR041698">
    <property type="entry name" value="Methyltransf_25"/>
</dbReference>
<proteinExistence type="predicted"/>
<comment type="caution">
    <text evidence="2">The sequence shown here is derived from an EMBL/GenBank/DDBJ whole genome shotgun (WGS) entry which is preliminary data.</text>
</comment>
<gene>
    <name evidence="2" type="ORF">RM445_24185</name>
</gene>
<name>A0ABU2NF94_9PSEU</name>
<sequence>MSPDRDRSWVGAMAETYDRYLGPTVFHSFAVDLVSRAAGTPAHRVLEVAAGSGVVTRELVGALPDATLVATDLNPAMVRTAAERVPRAHWAVVDGQRLPFCDRGFDLLVCQFGVMFLPDKPAAFAQARRVLAPGGRLLFTTWDALDTHGFERAVTVGLRRAFPDDPPRFLEQIPHGYHDLAQVVADVRGGGFRAVSAETVTVTGHAASAADLAFGYCTGTPLRAGIVGRGDLASATPGSRRL</sequence>
<feature type="domain" description="Methyltransferase" evidence="1">
    <location>
        <begin position="45"/>
        <end position="135"/>
    </location>
</feature>
<dbReference type="GO" id="GO:0008168">
    <property type="term" value="F:methyltransferase activity"/>
    <property type="evidence" value="ECO:0007669"/>
    <property type="project" value="UniProtKB-KW"/>
</dbReference>
<dbReference type="RefSeq" id="WP_311559133.1">
    <property type="nucleotide sequence ID" value="NZ_JAVREJ010000020.1"/>
</dbReference>
<dbReference type="PANTHER" id="PTHR43591">
    <property type="entry name" value="METHYLTRANSFERASE"/>
    <property type="match status" value="1"/>
</dbReference>
<dbReference type="SUPFAM" id="SSF53335">
    <property type="entry name" value="S-adenosyl-L-methionine-dependent methyltransferases"/>
    <property type="match status" value="1"/>
</dbReference>
<evidence type="ECO:0000259" key="1">
    <source>
        <dbReference type="Pfam" id="PF13649"/>
    </source>
</evidence>
<dbReference type="PANTHER" id="PTHR43591:SF24">
    <property type="entry name" value="2-METHOXY-6-POLYPRENYL-1,4-BENZOQUINOL METHYLASE, MITOCHONDRIAL"/>
    <property type="match status" value="1"/>
</dbReference>
<organism evidence="2 3">
    <name type="scientific">Pseudonocardia charpentierae</name>
    <dbReference type="NCBI Taxonomy" id="3075545"/>
    <lineage>
        <taxon>Bacteria</taxon>
        <taxon>Bacillati</taxon>
        <taxon>Actinomycetota</taxon>
        <taxon>Actinomycetes</taxon>
        <taxon>Pseudonocardiales</taxon>
        <taxon>Pseudonocardiaceae</taxon>
        <taxon>Pseudonocardia</taxon>
    </lineage>
</organism>
<evidence type="ECO:0000313" key="2">
    <source>
        <dbReference type="EMBL" id="MDT0352626.1"/>
    </source>
</evidence>
<accession>A0ABU2NF94</accession>
<dbReference type="Proteomes" id="UP001183202">
    <property type="component" value="Unassembled WGS sequence"/>
</dbReference>
<dbReference type="GO" id="GO:0032259">
    <property type="term" value="P:methylation"/>
    <property type="evidence" value="ECO:0007669"/>
    <property type="project" value="UniProtKB-KW"/>
</dbReference>
<keyword evidence="3" id="KW-1185">Reference proteome</keyword>
<dbReference type="Pfam" id="PF13649">
    <property type="entry name" value="Methyltransf_25"/>
    <property type="match status" value="1"/>
</dbReference>
<evidence type="ECO:0000313" key="3">
    <source>
        <dbReference type="Proteomes" id="UP001183202"/>
    </source>
</evidence>
<dbReference type="Gene3D" id="3.40.50.150">
    <property type="entry name" value="Vaccinia Virus protein VP39"/>
    <property type="match status" value="1"/>
</dbReference>
<dbReference type="EC" id="2.1.-.-" evidence="2"/>